<dbReference type="NCBIfam" id="TIGR00756">
    <property type="entry name" value="PPR"/>
    <property type="match status" value="2"/>
</dbReference>
<feature type="repeat" description="PPR" evidence="2">
    <location>
        <begin position="41"/>
        <end position="75"/>
    </location>
</feature>
<dbReference type="PANTHER" id="PTHR47936">
    <property type="entry name" value="PPR_LONG DOMAIN-CONTAINING PROTEIN"/>
    <property type="match status" value="1"/>
</dbReference>
<feature type="repeat" description="PPR" evidence="2">
    <location>
        <begin position="108"/>
        <end position="142"/>
    </location>
</feature>
<comment type="caution">
    <text evidence="4">The sequence shown here is derived from an EMBL/GenBank/DDBJ whole genome shotgun (WGS) entry which is preliminary data.</text>
</comment>
<evidence type="ECO:0000256" key="3">
    <source>
        <dbReference type="SAM" id="SignalP"/>
    </source>
</evidence>
<dbReference type="Pfam" id="PF13041">
    <property type="entry name" value="PPR_2"/>
    <property type="match status" value="1"/>
</dbReference>
<keyword evidence="5" id="KW-1185">Reference proteome</keyword>
<protein>
    <submittedName>
        <fullName evidence="4">Chloroplastic</fullName>
    </submittedName>
</protein>
<name>A0ABP0PF67_9DINO</name>
<dbReference type="PANTHER" id="PTHR47936:SF1">
    <property type="entry name" value="PENTATRICOPEPTIDE REPEAT-CONTAINING PROTEIN GUN1, CHLOROPLASTIC"/>
    <property type="match status" value="1"/>
</dbReference>
<feature type="repeat" description="PPR" evidence="2">
    <location>
        <begin position="375"/>
        <end position="409"/>
    </location>
</feature>
<proteinExistence type="predicted"/>
<dbReference type="Pfam" id="PF01535">
    <property type="entry name" value="PPR"/>
    <property type="match status" value="2"/>
</dbReference>
<dbReference type="InterPro" id="IPR011990">
    <property type="entry name" value="TPR-like_helical_dom_sf"/>
</dbReference>
<evidence type="ECO:0000313" key="4">
    <source>
        <dbReference type="EMBL" id="CAK9074401.1"/>
    </source>
</evidence>
<evidence type="ECO:0000313" key="5">
    <source>
        <dbReference type="Proteomes" id="UP001642464"/>
    </source>
</evidence>
<gene>
    <name evidence="4" type="ORF">SCF082_LOCUS36222</name>
</gene>
<keyword evidence="1" id="KW-0677">Repeat</keyword>
<keyword evidence="3" id="KW-0732">Signal</keyword>
<sequence>MLSQGPAPDAFALSALISSVPWHLALALLTARHAVHGAQPNVVVYNGAISRCGSAEVWEAALEVWDEMEIHGIRRDPVTCGSLIAACEKGSVWTMALEGLGHYRSLRNVIAASTAISACAKAQESEKALELLEALPEMQIEPTSAAFNAASICQRWDAAVKLLHAAKLAGIKAGSKSDVTYLKALERGSCWQTAISLWNRSDAQLALAIRACSHSSQWQSAVALLEVRCSTSKTMSLELWNAGLGCLATPETWLLTLELFEGLERSQTALDAFSYNLAIKACEVGHHWEGALALLREAKKWSFGDVLSYHMAMTTCMDTWKWEACIDLLEELEISSLEPNLLAYGPAVGACLRALRWEQPLSLLQGLWLRSLTPDTAMCNAVITLCERSGHWAWALELLERMYESGPPPDATTYNALINACATGSSWEAAIFFLTSQVRDWSEEALGATLRACSLSSKWAEALALPRTNLACSFAALEACFLSLRSLETTHLRDTLGAQLEASLLAVTPSSPRATHAVPEAMELLLGVRDAFTATEVASLRCFQAPAVRRLVALLQEKAHAVSELGGEMVLRDPTLERQASLGCFFLEEFLNEELQHRCNQRASERRPFLPWLSNVRMTCRRMQKNGSWLFADPTAKDIAATTSYTLTDRQGMSKAGQWSNGYRAQHLKTLPALFVEHHRFPHAERQALLDILHVSWGMTSPS</sequence>
<evidence type="ECO:0000256" key="2">
    <source>
        <dbReference type="PROSITE-ProRule" id="PRU00708"/>
    </source>
</evidence>
<dbReference type="Proteomes" id="UP001642464">
    <property type="component" value="Unassembled WGS sequence"/>
</dbReference>
<dbReference type="Gene3D" id="1.25.40.10">
    <property type="entry name" value="Tetratricopeptide repeat domain"/>
    <property type="match status" value="3"/>
</dbReference>
<accession>A0ABP0PF67</accession>
<reference evidence="4 5" key="1">
    <citation type="submission" date="2024-02" db="EMBL/GenBank/DDBJ databases">
        <authorList>
            <person name="Chen Y."/>
            <person name="Shah S."/>
            <person name="Dougan E. K."/>
            <person name="Thang M."/>
            <person name="Chan C."/>
        </authorList>
    </citation>
    <scope>NUCLEOTIDE SEQUENCE [LARGE SCALE GENOMIC DNA]</scope>
</reference>
<organism evidence="4 5">
    <name type="scientific">Durusdinium trenchii</name>
    <dbReference type="NCBI Taxonomy" id="1381693"/>
    <lineage>
        <taxon>Eukaryota</taxon>
        <taxon>Sar</taxon>
        <taxon>Alveolata</taxon>
        <taxon>Dinophyceae</taxon>
        <taxon>Suessiales</taxon>
        <taxon>Symbiodiniaceae</taxon>
        <taxon>Durusdinium</taxon>
    </lineage>
</organism>
<feature type="chain" id="PRO_5045273374" evidence="3">
    <location>
        <begin position="28"/>
        <end position="703"/>
    </location>
</feature>
<dbReference type="InterPro" id="IPR002885">
    <property type="entry name" value="PPR_rpt"/>
</dbReference>
<evidence type="ECO:0000256" key="1">
    <source>
        <dbReference type="ARBA" id="ARBA00022737"/>
    </source>
</evidence>
<dbReference type="EMBL" id="CAXAMM010035546">
    <property type="protein sequence ID" value="CAK9074401.1"/>
    <property type="molecule type" value="Genomic_DNA"/>
</dbReference>
<dbReference type="PROSITE" id="PS51375">
    <property type="entry name" value="PPR"/>
    <property type="match status" value="3"/>
</dbReference>
<feature type="signal peptide" evidence="3">
    <location>
        <begin position="1"/>
        <end position="27"/>
    </location>
</feature>